<gene>
    <name evidence="2" type="ORF">WOLCODRAFT_19372</name>
</gene>
<evidence type="ECO:0000313" key="3">
    <source>
        <dbReference type="Proteomes" id="UP000218811"/>
    </source>
</evidence>
<sequence length="152" mass="17456">MDREHHRSEGQSRLEGELFSSDDSQIQLKTADKLSPSASPQNQDEVDELVQLLEALAKTWEPDEVQYDGDFELKKREQMGRIRCIGIQAAAEGRRRIALDEEKAESVRAEAQRLLQRDRDRAAIEYCYNIVDAYAASAAEDPDERSWRCQRS</sequence>
<protein>
    <submittedName>
        <fullName evidence="2">Uncharacterized protein</fullName>
    </submittedName>
</protein>
<dbReference type="Proteomes" id="UP000218811">
    <property type="component" value="Unassembled WGS sequence"/>
</dbReference>
<evidence type="ECO:0000313" key="2">
    <source>
        <dbReference type="EMBL" id="PCH45112.1"/>
    </source>
</evidence>
<name>A0A2H3JSJ3_WOLCO</name>
<feature type="region of interest" description="Disordered" evidence="1">
    <location>
        <begin position="1"/>
        <end position="44"/>
    </location>
</feature>
<reference evidence="2 3" key="1">
    <citation type="journal article" date="2012" name="Science">
        <title>The Paleozoic origin of enzymatic lignin decomposition reconstructed from 31 fungal genomes.</title>
        <authorList>
            <person name="Floudas D."/>
            <person name="Binder M."/>
            <person name="Riley R."/>
            <person name="Barry K."/>
            <person name="Blanchette R.A."/>
            <person name="Henrissat B."/>
            <person name="Martinez A.T."/>
            <person name="Otillar R."/>
            <person name="Spatafora J.W."/>
            <person name="Yadav J.S."/>
            <person name="Aerts A."/>
            <person name="Benoit I."/>
            <person name="Boyd A."/>
            <person name="Carlson A."/>
            <person name="Copeland A."/>
            <person name="Coutinho P.M."/>
            <person name="de Vries R.P."/>
            <person name="Ferreira P."/>
            <person name="Findley K."/>
            <person name="Foster B."/>
            <person name="Gaskell J."/>
            <person name="Glotzer D."/>
            <person name="Gorecki P."/>
            <person name="Heitman J."/>
            <person name="Hesse C."/>
            <person name="Hori C."/>
            <person name="Igarashi K."/>
            <person name="Jurgens J.A."/>
            <person name="Kallen N."/>
            <person name="Kersten P."/>
            <person name="Kohler A."/>
            <person name="Kuees U."/>
            <person name="Kumar T.K.A."/>
            <person name="Kuo A."/>
            <person name="LaButti K."/>
            <person name="Larrondo L.F."/>
            <person name="Lindquist E."/>
            <person name="Ling A."/>
            <person name="Lombard V."/>
            <person name="Lucas S."/>
            <person name="Lundell T."/>
            <person name="Martin R."/>
            <person name="McLaughlin D.J."/>
            <person name="Morgenstern I."/>
            <person name="Morin E."/>
            <person name="Murat C."/>
            <person name="Nagy L.G."/>
            <person name="Nolan M."/>
            <person name="Ohm R.A."/>
            <person name="Patyshakuliyeva A."/>
            <person name="Rokas A."/>
            <person name="Ruiz-Duenas F.J."/>
            <person name="Sabat G."/>
            <person name="Salamov A."/>
            <person name="Samejima M."/>
            <person name="Schmutz J."/>
            <person name="Slot J.C."/>
            <person name="St John F."/>
            <person name="Stenlid J."/>
            <person name="Sun H."/>
            <person name="Sun S."/>
            <person name="Syed K."/>
            <person name="Tsang A."/>
            <person name="Wiebenga A."/>
            <person name="Young D."/>
            <person name="Pisabarro A."/>
            <person name="Eastwood D.C."/>
            <person name="Martin F."/>
            <person name="Cullen D."/>
            <person name="Grigoriev I.V."/>
            <person name="Hibbett D.S."/>
        </authorList>
    </citation>
    <scope>NUCLEOTIDE SEQUENCE [LARGE SCALE GENOMIC DNA]</scope>
    <source>
        <strain evidence="2 3">MD-104</strain>
    </source>
</reference>
<feature type="compositionally biased region" description="Basic and acidic residues" evidence="1">
    <location>
        <begin position="1"/>
        <end position="16"/>
    </location>
</feature>
<dbReference type="AlphaFoldDB" id="A0A2H3JSJ3"/>
<organism evidence="2 3">
    <name type="scientific">Wolfiporia cocos (strain MD-104)</name>
    <name type="common">Brown rot fungus</name>
    <dbReference type="NCBI Taxonomy" id="742152"/>
    <lineage>
        <taxon>Eukaryota</taxon>
        <taxon>Fungi</taxon>
        <taxon>Dikarya</taxon>
        <taxon>Basidiomycota</taxon>
        <taxon>Agaricomycotina</taxon>
        <taxon>Agaricomycetes</taxon>
        <taxon>Polyporales</taxon>
        <taxon>Phaeolaceae</taxon>
        <taxon>Wolfiporia</taxon>
    </lineage>
</organism>
<evidence type="ECO:0000256" key="1">
    <source>
        <dbReference type="SAM" id="MobiDB-lite"/>
    </source>
</evidence>
<accession>A0A2H3JSJ3</accession>
<keyword evidence="3" id="KW-1185">Reference proteome</keyword>
<dbReference type="EMBL" id="KB468168">
    <property type="protein sequence ID" value="PCH45112.1"/>
    <property type="molecule type" value="Genomic_DNA"/>
</dbReference>
<proteinExistence type="predicted"/>